<dbReference type="InterPro" id="IPR003673">
    <property type="entry name" value="CoA-Trfase_fam_III"/>
</dbReference>
<sequence length="404" mass="43931">MTDKPKALADVTILDLSHLLQGPFATQLLADMGANVIKVERPGQGDLFRTLTFNNRWVGGSESPNFLAWNRNKRSLALDLKAPDAKAILYKIAEKADIVVQNFRPGVLGKLGFGYEDFRKINPRIIYCSGSGYGDSGPYLSRPGQDMLLQGLTGIAAATGRGDGPPVPVGSGFSDQIGAMNMVYGILTALYWRERSGEGQEIKVDLMSAMLAHQGQEMLMAMNFHEDFQRPRSGIGHPGMDAPFGVYPTSDGWVTIAMSPFKRLVGVLGDDNLLVYDDPKTLFERRDEVWEELAKRTKAWSTAELMKALLAVDIWCGEVKTHLQAEQDPQVRHMQAIASYEHPVAGHVKVVAPAVKMSATPAEIAKPAPLVGQHSREILAEFGYAADQIDALVASGAVGETLPG</sequence>
<dbReference type="Gene3D" id="3.30.1540.10">
    <property type="entry name" value="formyl-coa transferase, domain 3"/>
    <property type="match status" value="1"/>
</dbReference>
<protein>
    <submittedName>
        <fullName evidence="2">CoA transferase</fullName>
    </submittedName>
</protein>
<dbReference type="PANTHER" id="PTHR48207:SF4">
    <property type="entry name" value="BLL6097 PROTEIN"/>
    <property type="match status" value="1"/>
</dbReference>
<dbReference type="InterPro" id="IPR050483">
    <property type="entry name" value="CoA-transferase_III_domain"/>
</dbReference>
<dbReference type="Pfam" id="PF02515">
    <property type="entry name" value="CoA_transf_3"/>
    <property type="match status" value="1"/>
</dbReference>
<reference evidence="3" key="1">
    <citation type="journal article" date="2019" name="Int. J. Syst. Evol. Microbiol.">
        <title>The Global Catalogue of Microorganisms (GCM) 10K type strain sequencing project: providing services to taxonomists for standard genome sequencing and annotation.</title>
        <authorList>
            <consortium name="The Broad Institute Genomics Platform"/>
            <consortium name="The Broad Institute Genome Sequencing Center for Infectious Disease"/>
            <person name="Wu L."/>
            <person name="Ma J."/>
        </authorList>
    </citation>
    <scope>NUCLEOTIDE SEQUENCE [LARGE SCALE GENOMIC DNA]</scope>
    <source>
        <strain evidence="3">NBRC 101365</strain>
    </source>
</reference>
<dbReference type="Proteomes" id="UP001156882">
    <property type="component" value="Unassembled WGS sequence"/>
</dbReference>
<proteinExistence type="predicted"/>
<keyword evidence="3" id="KW-1185">Reference proteome</keyword>
<keyword evidence="1 2" id="KW-0808">Transferase</keyword>
<comment type="caution">
    <text evidence="2">The sequence shown here is derived from an EMBL/GenBank/DDBJ whole genome shotgun (WGS) entry which is preliminary data.</text>
</comment>
<dbReference type="InterPro" id="IPR023606">
    <property type="entry name" value="CoA-Trfase_III_dom_1_sf"/>
</dbReference>
<dbReference type="PANTHER" id="PTHR48207">
    <property type="entry name" value="SUCCINATE--HYDROXYMETHYLGLUTARATE COA-TRANSFERASE"/>
    <property type="match status" value="1"/>
</dbReference>
<evidence type="ECO:0000256" key="1">
    <source>
        <dbReference type="ARBA" id="ARBA00022679"/>
    </source>
</evidence>
<dbReference type="SUPFAM" id="SSF89796">
    <property type="entry name" value="CoA-transferase family III (CaiB/BaiF)"/>
    <property type="match status" value="1"/>
</dbReference>
<name>A0ABQ6CQV8_9HYPH</name>
<accession>A0ABQ6CQV8</accession>
<dbReference type="InterPro" id="IPR044855">
    <property type="entry name" value="CoA-Trfase_III_dom3_sf"/>
</dbReference>
<dbReference type="Gene3D" id="3.40.50.10540">
    <property type="entry name" value="Crotonobetainyl-coa:carnitine coa-transferase, domain 1"/>
    <property type="match status" value="1"/>
</dbReference>
<dbReference type="EMBL" id="BSPC01000058">
    <property type="protein sequence ID" value="GLS22178.1"/>
    <property type="molecule type" value="Genomic_DNA"/>
</dbReference>
<organism evidence="2 3">
    <name type="scientific">Labrys miyagiensis</name>
    <dbReference type="NCBI Taxonomy" id="346912"/>
    <lineage>
        <taxon>Bacteria</taxon>
        <taxon>Pseudomonadati</taxon>
        <taxon>Pseudomonadota</taxon>
        <taxon>Alphaproteobacteria</taxon>
        <taxon>Hyphomicrobiales</taxon>
        <taxon>Xanthobacteraceae</taxon>
        <taxon>Labrys</taxon>
    </lineage>
</organism>
<dbReference type="GO" id="GO:0016740">
    <property type="term" value="F:transferase activity"/>
    <property type="evidence" value="ECO:0007669"/>
    <property type="project" value="UniProtKB-KW"/>
</dbReference>
<evidence type="ECO:0000313" key="2">
    <source>
        <dbReference type="EMBL" id="GLS22178.1"/>
    </source>
</evidence>
<evidence type="ECO:0000313" key="3">
    <source>
        <dbReference type="Proteomes" id="UP001156882"/>
    </source>
</evidence>
<dbReference type="RefSeq" id="WP_284315151.1">
    <property type="nucleotide sequence ID" value="NZ_BSPC01000058.1"/>
</dbReference>
<gene>
    <name evidence="2" type="ORF">GCM10007874_51950</name>
</gene>